<dbReference type="KEGG" id="nta:107766581"/>
<dbReference type="InterPro" id="IPR013210">
    <property type="entry name" value="LRR_N_plant-typ"/>
</dbReference>
<dbReference type="OMA" id="CDHIFSD"/>
<dbReference type="RefSeq" id="XP_016440870.1">
    <property type="nucleotide sequence ID" value="XM_016585384.1"/>
</dbReference>
<dbReference type="OrthoDB" id="676979at2759"/>
<keyword evidence="3" id="KW-0812">Transmembrane</keyword>
<proteinExistence type="predicted"/>
<dbReference type="Pfam" id="PF00560">
    <property type="entry name" value="LRR_1"/>
    <property type="match status" value="1"/>
</dbReference>
<dbReference type="SMR" id="A0A1S3XLK1"/>
<dbReference type="FunFam" id="3.80.10.10:FF:000400">
    <property type="entry name" value="Nuclear pore complex protein NUP107"/>
    <property type="match status" value="1"/>
</dbReference>
<protein>
    <submittedName>
        <fullName evidence="9">Probable LRR receptor-like serine/threonine-protein kinase At4g36180</fullName>
    </submittedName>
</protein>
<dbReference type="GO" id="GO:0016020">
    <property type="term" value="C:membrane"/>
    <property type="evidence" value="ECO:0007669"/>
    <property type="project" value="UniProtKB-SubCell"/>
</dbReference>
<name>A0A1S3XLK1_TOBAC</name>
<organism evidence="9">
    <name type="scientific">Nicotiana tabacum</name>
    <name type="common">Common tobacco</name>
    <dbReference type="NCBI Taxonomy" id="4097"/>
    <lineage>
        <taxon>Eukaryota</taxon>
        <taxon>Viridiplantae</taxon>
        <taxon>Streptophyta</taxon>
        <taxon>Embryophyta</taxon>
        <taxon>Tracheophyta</taxon>
        <taxon>Spermatophyta</taxon>
        <taxon>Magnoliopsida</taxon>
        <taxon>eudicotyledons</taxon>
        <taxon>Gunneridae</taxon>
        <taxon>Pentapetalae</taxon>
        <taxon>asterids</taxon>
        <taxon>lamiids</taxon>
        <taxon>Solanales</taxon>
        <taxon>Solanaceae</taxon>
        <taxon>Nicotianoideae</taxon>
        <taxon>Nicotianeae</taxon>
        <taxon>Nicotiana</taxon>
    </lineage>
</organism>
<dbReference type="PRINTS" id="PR00019">
    <property type="entry name" value="LEURICHRPT"/>
</dbReference>
<dbReference type="PANTHER" id="PTHR48009:SF12">
    <property type="entry name" value="LEUCINE-RICH REPEAT RECEPTOR-LIKE PROTEIN KINASE PEPR2"/>
    <property type="match status" value="1"/>
</dbReference>
<dbReference type="SUPFAM" id="SSF52058">
    <property type="entry name" value="L domain-like"/>
    <property type="match status" value="1"/>
</dbReference>
<dbReference type="Gene3D" id="3.80.10.10">
    <property type="entry name" value="Ribonuclease Inhibitor"/>
    <property type="match status" value="2"/>
</dbReference>
<evidence type="ECO:0000313" key="9">
    <source>
        <dbReference type="RefSeq" id="XP_016440870.1"/>
    </source>
</evidence>
<dbReference type="PANTHER" id="PTHR48009">
    <property type="entry name" value="LEUCINE-RICH REPEAT (LRR) FAMILY PROTEIN"/>
    <property type="match status" value="1"/>
</dbReference>
<keyword evidence="2" id="KW-0433">Leucine-rich repeat</keyword>
<evidence type="ECO:0000256" key="2">
    <source>
        <dbReference type="ARBA" id="ARBA00022614"/>
    </source>
</evidence>
<gene>
    <name evidence="9" type="primary">LOC107766581</name>
</gene>
<evidence type="ECO:0000256" key="3">
    <source>
        <dbReference type="ARBA" id="ARBA00022692"/>
    </source>
</evidence>
<dbReference type="PROSITE" id="PS51450">
    <property type="entry name" value="LRR"/>
    <property type="match status" value="1"/>
</dbReference>
<dbReference type="SMART" id="SM00369">
    <property type="entry name" value="LRR_TYP"/>
    <property type="match status" value="5"/>
</dbReference>
<comment type="subcellular location">
    <subcellularLocation>
        <location evidence="1">Membrane</location>
    </subcellularLocation>
</comment>
<dbReference type="InterPro" id="IPR053213">
    <property type="entry name" value="RLP29"/>
</dbReference>
<evidence type="ECO:0000256" key="7">
    <source>
        <dbReference type="ARBA" id="ARBA00023136"/>
    </source>
</evidence>
<reference evidence="9" key="1">
    <citation type="submission" date="2025-08" db="UniProtKB">
        <authorList>
            <consortium name="RefSeq"/>
        </authorList>
    </citation>
    <scope>IDENTIFICATION</scope>
</reference>
<evidence type="ECO:0000256" key="1">
    <source>
        <dbReference type="ARBA" id="ARBA00004370"/>
    </source>
</evidence>
<sequence>MSLRKQLHQNQVQTVYHPIAKTFLLRAIILILDMDLSSNGQDLCSSKRVMNYQFEECKRTIIRMKEAAVAFTQIATAAQGALAVLHGRRSKFYWEERPKILKLTLTWAEKVLMLKFRSSSLSNGIVKVQARWLDTTSQKRKSSQGFLYPAAYIAERFLTARPYFYNFLLFLQNLVLAIHSCKLGRGNYVNVLRCIKIEYSKCKTHPTDIQGLQHLKNGINPNSISSGSCLSSWNFTVDPCDNIFSDRFTCGFRCDLIVSGFYRVTEISLDQAGYSGSLCITNLPHLEVLDMSYNLLSGLIPHSLSNLTRLRRLSLSKNSFTGKIPSSIGSLLRLQELFLDNNNLTGSIPRSFNGFVNLNRLELQHNNITGDLPILYQLRNLFFLDLSDNRITGNFLTSRFSKSIIELSLRNNYLNGEFPLNVGELKFLQVLDLSHNLLSGIIPSVLFYHSSLQQLTLSYNNFTLLQVPEDLRYRSNKLIAIDLSCNNLHGFLPAFMASMPKLSALNLEHNKFSGMIPTQYAVKVVVPRNNTSSFERLLLGGNYLFGPIPGPLLGLKPGSVNVSLVDNCLYMCPNTLYICHGGNQKSFLDCKKFRPMIP</sequence>
<dbReference type="InterPro" id="IPR032675">
    <property type="entry name" value="LRR_dom_sf"/>
</dbReference>
<keyword evidence="7" id="KW-0472">Membrane</keyword>
<evidence type="ECO:0000256" key="4">
    <source>
        <dbReference type="ARBA" id="ARBA00022729"/>
    </source>
</evidence>
<evidence type="ECO:0000256" key="6">
    <source>
        <dbReference type="ARBA" id="ARBA00022989"/>
    </source>
</evidence>
<keyword evidence="4" id="KW-0732">Signal</keyword>
<dbReference type="InterPro" id="IPR003591">
    <property type="entry name" value="Leu-rich_rpt_typical-subtyp"/>
</dbReference>
<keyword evidence="6" id="KW-1133">Transmembrane helix</keyword>
<dbReference type="Pfam" id="PF08263">
    <property type="entry name" value="LRRNT_2"/>
    <property type="match status" value="1"/>
</dbReference>
<evidence type="ECO:0000259" key="8">
    <source>
        <dbReference type="Pfam" id="PF08263"/>
    </source>
</evidence>
<dbReference type="AlphaFoldDB" id="A0A1S3XLK1"/>
<dbReference type="GO" id="GO:0051707">
    <property type="term" value="P:response to other organism"/>
    <property type="evidence" value="ECO:0007669"/>
    <property type="project" value="UniProtKB-ARBA"/>
</dbReference>
<dbReference type="Pfam" id="PF13855">
    <property type="entry name" value="LRR_8"/>
    <property type="match status" value="2"/>
</dbReference>
<dbReference type="InterPro" id="IPR001611">
    <property type="entry name" value="Leu-rich_rpt"/>
</dbReference>
<accession>A0A1S3XLK1</accession>
<dbReference type="GO" id="GO:0006952">
    <property type="term" value="P:defense response"/>
    <property type="evidence" value="ECO:0007669"/>
    <property type="project" value="UniProtKB-ARBA"/>
</dbReference>
<dbReference type="STRING" id="4097.A0A1S3XLK1"/>
<dbReference type="PaxDb" id="4097-A0A1S3XLK1"/>
<keyword evidence="5" id="KW-0677">Repeat</keyword>
<feature type="domain" description="Leucine-rich repeat-containing N-terminal plant-type" evidence="8">
    <location>
        <begin position="205"/>
        <end position="240"/>
    </location>
</feature>
<evidence type="ECO:0000256" key="5">
    <source>
        <dbReference type="ARBA" id="ARBA00022737"/>
    </source>
</evidence>